<dbReference type="PANTHER" id="PTHR30290:SF83">
    <property type="entry name" value="ABC TRANSPORTER SUBSTRATE-BINDING PROTEIN"/>
    <property type="match status" value="1"/>
</dbReference>
<evidence type="ECO:0000313" key="4">
    <source>
        <dbReference type="EMBL" id="GGJ93448.1"/>
    </source>
</evidence>
<gene>
    <name evidence="4" type="ORF">GCM10010123_24130</name>
</gene>
<evidence type="ECO:0000256" key="2">
    <source>
        <dbReference type="SAM" id="SignalP"/>
    </source>
</evidence>
<feature type="domain" description="Solute-binding protein family 5" evidence="3">
    <location>
        <begin position="70"/>
        <end position="349"/>
    </location>
</feature>
<reference evidence="4" key="1">
    <citation type="journal article" date="2014" name="Int. J. Syst. Evol. Microbiol.">
        <title>Complete genome sequence of Corynebacterium casei LMG S-19264T (=DSM 44701T), isolated from a smear-ripened cheese.</title>
        <authorList>
            <consortium name="US DOE Joint Genome Institute (JGI-PGF)"/>
            <person name="Walter F."/>
            <person name="Albersmeier A."/>
            <person name="Kalinowski J."/>
            <person name="Ruckert C."/>
        </authorList>
    </citation>
    <scope>NUCLEOTIDE SEQUENCE</scope>
    <source>
        <strain evidence="4">JCM 3090</strain>
    </source>
</reference>
<comment type="caution">
    <text evidence="4">The sequence shown here is derived from an EMBL/GenBank/DDBJ whole genome shotgun (WGS) entry which is preliminary data.</text>
</comment>
<dbReference type="GO" id="GO:1904680">
    <property type="term" value="F:peptide transmembrane transporter activity"/>
    <property type="evidence" value="ECO:0007669"/>
    <property type="project" value="TreeGrafter"/>
</dbReference>
<dbReference type="GO" id="GO:0015833">
    <property type="term" value="P:peptide transport"/>
    <property type="evidence" value="ECO:0007669"/>
    <property type="project" value="TreeGrafter"/>
</dbReference>
<feature type="chain" id="PRO_5035243468" evidence="2">
    <location>
        <begin position="23"/>
        <end position="516"/>
    </location>
</feature>
<name>A0A8J3BAM4_9ACTN</name>
<dbReference type="RefSeq" id="WP_189170173.1">
    <property type="nucleotide sequence ID" value="NZ_BMQB01000004.1"/>
</dbReference>
<feature type="compositionally biased region" description="Low complexity" evidence="1">
    <location>
        <begin position="398"/>
        <end position="418"/>
    </location>
</feature>
<feature type="signal peptide" evidence="2">
    <location>
        <begin position="1"/>
        <end position="22"/>
    </location>
</feature>
<sequence>MRARWFVGTVAAALAVAAGAWAAAPDRAPAVGLAEPATLLPGLVADAPGRLVGRALWTPLTEVDAAGRAVPRLAAAVTSPDQRDWTVRLRPGWRFHDGTEVTAATLVGAWRAGLAQRWRSGSLLADTLRVHGATLGSGEVAGLREVDPHTVGVRLDAPFAELPAVLAAPALVPLPAAALAGGDWAAFARRPVGTGPYRLARAWRPGRGATLLRFADYSGPTPARAARLDLRVFAADAQGRALRAGNLDLATDVPPDRADDPGPRSRTWPEPAAAYLGFAPGDRRFADPTVRHALSLMIDREALAAGALGHRVAPLRALLPPAVPLARERACLACLYDEAAARAALGEVGGAPAGPIRLRYGPAQARWATALADRLGHALQVPIHAEPLPGTPTPDTPGAPNRVRPGAATPTAAPAGAAGDAPVGVVDGLYLVDHALPYPSADPVLRDLASAVPGVAGYLAGAAAAGDPAARLRDHRLAENLALRDLPLVPLWSARGHAAWSPAGAAAADDLLPAAA</sequence>
<dbReference type="EMBL" id="BMQB01000004">
    <property type="protein sequence ID" value="GGJ93448.1"/>
    <property type="molecule type" value="Genomic_DNA"/>
</dbReference>
<dbReference type="Gene3D" id="3.10.105.10">
    <property type="entry name" value="Dipeptide-binding Protein, Domain 3"/>
    <property type="match status" value="1"/>
</dbReference>
<dbReference type="CDD" id="cd00995">
    <property type="entry name" value="PBP2_NikA_DppA_OppA_like"/>
    <property type="match status" value="1"/>
</dbReference>
<proteinExistence type="predicted"/>
<dbReference type="InterPro" id="IPR000914">
    <property type="entry name" value="SBP_5_dom"/>
</dbReference>
<dbReference type="PANTHER" id="PTHR30290">
    <property type="entry name" value="PERIPLASMIC BINDING COMPONENT OF ABC TRANSPORTER"/>
    <property type="match status" value="1"/>
</dbReference>
<feature type="region of interest" description="Disordered" evidence="1">
    <location>
        <begin position="384"/>
        <end position="418"/>
    </location>
</feature>
<protein>
    <submittedName>
        <fullName evidence="4">Peptide ABC transporter substrate-binding protein</fullName>
    </submittedName>
</protein>
<keyword evidence="5" id="KW-1185">Reference proteome</keyword>
<dbReference type="SUPFAM" id="SSF53850">
    <property type="entry name" value="Periplasmic binding protein-like II"/>
    <property type="match status" value="1"/>
</dbReference>
<feature type="region of interest" description="Disordered" evidence="1">
    <location>
        <begin position="249"/>
        <end position="270"/>
    </location>
</feature>
<keyword evidence="2" id="KW-0732">Signal</keyword>
<feature type="compositionally biased region" description="Basic and acidic residues" evidence="1">
    <location>
        <begin position="254"/>
        <end position="263"/>
    </location>
</feature>
<dbReference type="Pfam" id="PF00496">
    <property type="entry name" value="SBP_bac_5"/>
    <property type="match status" value="1"/>
</dbReference>
<evidence type="ECO:0000259" key="3">
    <source>
        <dbReference type="Pfam" id="PF00496"/>
    </source>
</evidence>
<dbReference type="Gene3D" id="3.40.190.10">
    <property type="entry name" value="Periplasmic binding protein-like II"/>
    <property type="match status" value="1"/>
</dbReference>
<evidence type="ECO:0000313" key="5">
    <source>
        <dbReference type="Proteomes" id="UP000649739"/>
    </source>
</evidence>
<dbReference type="InterPro" id="IPR039424">
    <property type="entry name" value="SBP_5"/>
</dbReference>
<evidence type="ECO:0000256" key="1">
    <source>
        <dbReference type="SAM" id="MobiDB-lite"/>
    </source>
</evidence>
<reference evidence="4" key="2">
    <citation type="submission" date="2020-09" db="EMBL/GenBank/DDBJ databases">
        <authorList>
            <person name="Sun Q."/>
            <person name="Ohkuma M."/>
        </authorList>
    </citation>
    <scope>NUCLEOTIDE SEQUENCE</scope>
    <source>
        <strain evidence="4">JCM 3090</strain>
    </source>
</reference>
<accession>A0A8J3BAM4</accession>
<organism evidence="4 5">
    <name type="scientific">Pilimelia anulata</name>
    <dbReference type="NCBI Taxonomy" id="53371"/>
    <lineage>
        <taxon>Bacteria</taxon>
        <taxon>Bacillati</taxon>
        <taxon>Actinomycetota</taxon>
        <taxon>Actinomycetes</taxon>
        <taxon>Micromonosporales</taxon>
        <taxon>Micromonosporaceae</taxon>
        <taxon>Pilimelia</taxon>
    </lineage>
</organism>
<dbReference type="Proteomes" id="UP000649739">
    <property type="component" value="Unassembled WGS sequence"/>
</dbReference>
<dbReference type="AlphaFoldDB" id="A0A8J3BAM4"/>